<comment type="caution">
    <text evidence="3">The sequence shown here is derived from an EMBL/GenBank/DDBJ whole genome shotgun (WGS) entry which is preliminary data.</text>
</comment>
<evidence type="ECO:0000313" key="3">
    <source>
        <dbReference type="EMBL" id="KAJ1192406.1"/>
    </source>
</evidence>
<protein>
    <submittedName>
        <fullName evidence="3">Uncharacterized protein</fullName>
    </submittedName>
</protein>
<feature type="region of interest" description="Disordered" evidence="1">
    <location>
        <begin position="57"/>
        <end position="84"/>
    </location>
</feature>
<name>A0AAV7UUU9_PLEWA</name>
<gene>
    <name evidence="3" type="ORF">NDU88_001713</name>
</gene>
<dbReference type="Proteomes" id="UP001066276">
    <property type="component" value="Chromosome 2_2"/>
</dbReference>
<reference evidence="3" key="1">
    <citation type="journal article" date="2022" name="bioRxiv">
        <title>Sequencing and chromosome-scale assembly of the giantPleurodeles waltlgenome.</title>
        <authorList>
            <person name="Brown T."/>
            <person name="Elewa A."/>
            <person name="Iarovenko S."/>
            <person name="Subramanian E."/>
            <person name="Araus A.J."/>
            <person name="Petzold A."/>
            <person name="Susuki M."/>
            <person name="Suzuki K.-i.T."/>
            <person name="Hayashi T."/>
            <person name="Toyoda A."/>
            <person name="Oliveira C."/>
            <person name="Osipova E."/>
            <person name="Leigh N.D."/>
            <person name="Simon A."/>
            <person name="Yun M.H."/>
        </authorList>
    </citation>
    <scope>NUCLEOTIDE SEQUENCE</scope>
    <source>
        <strain evidence="3">20211129_DDA</strain>
        <tissue evidence="3">Liver</tissue>
    </source>
</reference>
<keyword evidence="4" id="KW-1185">Reference proteome</keyword>
<dbReference type="EMBL" id="JANPWB010000004">
    <property type="protein sequence ID" value="KAJ1192406.1"/>
    <property type="molecule type" value="Genomic_DNA"/>
</dbReference>
<evidence type="ECO:0000256" key="1">
    <source>
        <dbReference type="SAM" id="MobiDB-lite"/>
    </source>
</evidence>
<keyword evidence="2" id="KW-0812">Transmembrane</keyword>
<sequence>MLHSSETRAALSDRSGFAGTPLAALYIAHLHLGAGYYLADLGTKRSYRPIDSAGGVWSGGAAGPESTNQEVSCSPARAPPAGPRLLESSVRTAGGSPAVVISVTKES</sequence>
<organism evidence="3 4">
    <name type="scientific">Pleurodeles waltl</name>
    <name type="common">Iberian ribbed newt</name>
    <dbReference type="NCBI Taxonomy" id="8319"/>
    <lineage>
        <taxon>Eukaryota</taxon>
        <taxon>Metazoa</taxon>
        <taxon>Chordata</taxon>
        <taxon>Craniata</taxon>
        <taxon>Vertebrata</taxon>
        <taxon>Euteleostomi</taxon>
        <taxon>Amphibia</taxon>
        <taxon>Batrachia</taxon>
        <taxon>Caudata</taxon>
        <taxon>Salamandroidea</taxon>
        <taxon>Salamandridae</taxon>
        <taxon>Pleurodelinae</taxon>
        <taxon>Pleurodeles</taxon>
    </lineage>
</organism>
<proteinExistence type="predicted"/>
<evidence type="ECO:0000313" key="4">
    <source>
        <dbReference type="Proteomes" id="UP001066276"/>
    </source>
</evidence>
<feature type="transmembrane region" description="Helical" evidence="2">
    <location>
        <begin position="20"/>
        <end position="39"/>
    </location>
</feature>
<dbReference type="AlphaFoldDB" id="A0AAV7UUU9"/>
<keyword evidence="2" id="KW-0472">Membrane</keyword>
<accession>A0AAV7UUU9</accession>
<keyword evidence="2" id="KW-1133">Transmembrane helix</keyword>
<evidence type="ECO:0000256" key="2">
    <source>
        <dbReference type="SAM" id="Phobius"/>
    </source>
</evidence>